<evidence type="ECO:0000313" key="3">
    <source>
        <dbReference type="Proteomes" id="UP001283361"/>
    </source>
</evidence>
<dbReference type="AlphaFoldDB" id="A0AAE1E6V2"/>
<keyword evidence="3" id="KW-1185">Reference proteome</keyword>
<name>A0AAE1E6V2_9GAST</name>
<comment type="caution">
    <text evidence="2">The sequence shown here is derived from an EMBL/GenBank/DDBJ whole genome shotgun (WGS) entry which is preliminary data.</text>
</comment>
<protein>
    <submittedName>
        <fullName evidence="2">Uncharacterized protein</fullName>
    </submittedName>
</protein>
<reference evidence="2" key="1">
    <citation type="journal article" date="2023" name="G3 (Bethesda)">
        <title>A reference genome for the long-term kleptoplast-retaining sea slug Elysia crispata morphotype clarki.</title>
        <authorList>
            <person name="Eastman K.E."/>
            <person name="Pendleton A.L."/>
            <person name="Shaikh M.A."/>
            <person name="Suttiyut T."/>
            <person name="Ogas R."/>
            <person name="Tomko P."/>
            <person name="Gavelis G."/>
            <person name="Widhalm J.R."/>
            <person name="Wisecaver J.H."/>
        </authorList>
    </citation>
    <scope>NUCLEOTIDE SEQUENCE</scope>
    <source>
        <strain evidence="2">ECLA1</strain>
    </source>
</reference>
<feature type="region of interest" description="Disordered" evidence="1">
    <location>
        <begin position="115"/>
        <end position="146"/>
    </location>
</feature>
<evidence type="ECO:0000256" key="1">
    <source>
        <dbReference type="SAM" id="MobiDB-lite"/>
    </source>
</evidence>
<accession>A0AAE1E6V2</accession>
<organism evidence="2 3">
    <name type="scientific">Elysia crispata</name>
    <name type="common">lettuce slug</name>
    <dbReference type="NCBI Taxonomy" id="231223"/>
    <lineage>
        <taxon>Eukaryota</taxon>
        <taxon>Metazoa</taxon>
        <taxon>Spiralia</taxon>
        <taxon>Lophotrochozoa</taxon>
        <taxon>Mollusca</taxon>
        <taxon>Gastropoda</taxon>
        <taxon>Heterobranchia</taxon>
        <taxon>Euthyneura</taxon>
        <taxon>Panpulmonata</taxon>
        <taxon>Sacoglossa</taxon>
        <taxon>Placobranchoidea</taxon>
        <taxon>Plakobranchidae</taxon>
        <taxon>Elysia</taxon>
    </lineage>
</organism>
<feature type="compositionally biased region" description="Basic and acidic residues" evidence="1">
    <location>
        <begin position="131"/>
        <end position="146"/>
    </location>
</feature>
<dbReference type="EMBL" id="JAWDGP010000872">
    <property type="protein sequence ID" value="KAK3796574.1"/>
    <property type="molecule type" value="Genomic_DNA"/>
</dbReference>
<gene>
    <name evidence="2" type="ORF">RRG08_057825</name>
</gene>
<sequence>MPTRSWILLIRKQNEHTLSPRGCCPQYFYETGDRFSQEGLEANEMKYLPLHCFGVFQLAGLTGYEDCEGKSEWRVEGGRGGERVKTSSIEADTELRLVTLKAILTRFPMHGYPRHISRSSGVSHEPAPAAAREDTMSEHSPKGSGV</sequence>
<dbReference type="Proteomes" id="UP001283361">
    <property type="component" value="Unassembled WGS sequence"/>
</dbReference>
<evidence type="ECO:0000313" key="2">
    <source>
        <dbReference type="EMBL" id="KAK3796574.1"/>
    </source>
</evidence>
<proteinExistence type="predicted"/>